<protein>
    <recommendedName>
        <fullName evidence="10">Fumarylacetoacetase-like C-terminal domain-containing protein</fullName>
    </recommendedName>
</protein>
<evidence type="ECO:0000256" key="3">
    <source>
        <dbReference type="ARBA" id="ARBA00022729"/>
    </source>
</evidence>
<dbReference type="EMBL" id="CAJPWZ010003133">
    <property type="protein sequence ID" value="CAG2252813.1"/>
    <property type="molecule type" value="Genomic_DNA"/>
</dbReference>
<dbReference type="Pfam" id="PF26129">
    <property type="entry name" value="Vwde"/>
    <property type="match status" value="1"/>
</dbReference>
<dbReference type="InterPro" id="IPR057774">
    <property type="entry name" value="D8C_UMOD/GP2/OIT3-like"/>
</dbReference>
<accession>A0A8S3VGY9</accession>
<feature type="domain" description="Vwde helical" evidence="7">
    <location>
        <begin position="1038"/>
        <end position="1116"/>
    </location>
</feature>
<comment type="caution">
    <text evidence="8">The sequence shown here is derived from an EMBL/GenBank/DDBJ whole genome shotgun (WGS) entry which is preliminary data.</text>
</comment>
<gene>
    <name evidence="8" type="ORF">MEDL_64391</name>
</gene>
<evidence type="ECO:0000259" key="7">
    <source>
        <dbReference type="Pfam" id="PF26129"/>
    </source>
</evidence>
<evidence type="ECO:0000259" key="5">
    <source>
        <dbReference type="Pfam" id="PF01557"/>
    </source>
</evidence>
<evidence type="ECO:0000256" key="4">
    <source>
        <dbReference type="ARBA" id="ARBA00023157"/>
    </source>
</evidence>
<dbReference type="GO" id="GO:0046872">
    <property type="term" value="F:metal ion binding"/>
    <property type="evidence" value="ECO:0007669"/>
    <property type="project" value="UniProtKB-KW"/>
</dbReference>
<dbReference type="OrthoDB" id="411064at2759"/>
<organism evidence="8 9">
    <name type="scientific">Mytilus edulis</name>
    <name type="common">Blue mussel</name>
    <dbReference type="NCBI Taxonomy" id="6550"/>
    <lineage>
        <taxon>Eukaryota</taxon>
        <taxon>Metazoa</taxon>
        <taxon>Spiralia</taxon>
        <taxon>Lophotrochozoa</taxon>
        <taxon>Mollusca</taxon>
        <taxon>Bivalvia</taxon>
        <taxon>Autobranchia</taxon>
        <taxon>Pteriomorphia</taxon>
        <taxon>Mytilida</taxon>
        <taxon>Mytiloidea</taxon>
        <taxon>Mytilidae</taxon>
        <taxon>Mytilinae</taxon>
        <taxon>Mytilus</taxon>
    </lineage>
</organism>
<dbReference type="Pfam" id="PF23283">
    <property type="entry name" value="D8C_UMOD"/>
    <property type="match status" value="1"/>
</dbReference>
<evidence type="ECO:0000259" key="6">
    <source>
        <dbReference type="Pfam" id="PF23283"/>
    </source>
</evidence>
<evidence type="ECO:0000313" key="8">
    <source>
        <dbReference type="EMBL" id="CAG2252813.1"/>
    </source>
</evidence>
<keyword evidence="4" id="KW-1015">Disulfide bond</keyword>
<evidence type="ECO:0008006" key="10">
    <source>
        <dbReference type="Google" id="ProtNLM"/>
    </source>
</evidence>
<sequence>MRLVQFQDAGNRRIGVELKENGDIVDLCKANPNIPNDMRSFIEGGNAMLSAAKSVVDGGGSILKRDTVKVVAPIYNPDKVLCIGMNYTDHCIEQNAPVPEVPVIFNKFPSCIIGPTDDLEYPEETKELDWEVELTIVVGKDAKKVSESEAMDYIFGYTVAHDVSARDWQLKPGCNGGQWVIGKAMDGFCPLGPAIVTKEALSDPHNLGLRCKVNGVTKQDSSTNQLIHKSAACIAFVSRFMTLKAGDLILTGTPPGVGVFRKPQEFLKKGDVVECEIDEIGKVEPETMDFIFSYTVSHDVNARDCQLEPYVNSEQLEPETMDFTFSYTVSHDVNARDCQLEPDVNGEQLEPDTMDFIYGCTVSHDFLVQDWQLKPGVNNEKWFIGKAMDTVHLIPAIITKKAFNGKTFANSESNPCENYDVITDDTRAVNLQLDLATTNPFSDDRLKTRWYRITNTVGEHMPTEPPGVFMCNTWYPIWLNGTIPTTNLTVVTEQVCMQTFYGICDSTWDINIMKCPGGFLVYELIVSPIIDSGYCFGFADVCPEGQSSENGMAPGCSDNYPNVVLRPTVVSDLAEGRRIRDATTLEPVFKCTFAEMTESLVFDIHWYINNNSVVAYKNIVKERWLNTHLRPQDWITTYSMNMLVKCSVRARLEQSAIPSPPIESEEIIAGVIPDLDLHSFVEVTEGRSQISSNSNSNKCINNVENGDLAFEREFCGITIPSIGWNETLNLKVTGYVDNLYNEHKTRTANIHFTSLRNNMDLSGAWNRINIPDIKVQITDADHKLTGKACLAFTLELSYSIHILKSAFTPSSTGICGIAVRSFNTLFVLRTCYTIGQYYTKENAWTIPLIQYKQCNENDMIYRETGSGYKINLPSGTEITFQYEKYWIKNILVKPSVLDYGQIDGLCGNITSEETVLTSWRVSDASQQLFIERPQIDSFMRPTQPYCTCNKEAGPTDDISKFNDIHCNLSQPINVESCRQENQVDESIIDECTISRNRRSFFSNRKKRTLTDDIKEVIPLSYDSSFDLNYIPEEPLWERWSEIEAKAFCEDFISNMEIVRLCELHSSFNFETFTMACMKDIKHGGNTNFAYWMVEVIKDYCYAELSRNETIMSMTAENGGRLYDELLNEFCPIGCRNQKNCMNGKCKLCDSNDDIGHDCLAKKSEGPKDILIPDRGACNIRQRTCLKTDIYGEFKSTTLYCKLNRFKITENGIVQNDTSIILPGKYNNVHSISCQFPSQRSKRSTTELAEGYIISISYDREHFGDSVSFLIYDENCVTCEVSTLTCNVVNQYEECTPTSSTGNPFITRTTNRVPGKKERIGILNIISIVTAALCKKQKSNRKISYLEKTAKNGIWHNENMVYHVFSDDKRYIESESPPPYSSRRPSLSSQNSAYLVGSLAEKKTPVDLFCYKLDSSNVGSFTIAQKTTFIAESADIDSGEALRRTIAIPSDPDMTLFNDVARE</sequence>
<dbReference type="GO" id="GO:0050163">
    <property type="term" value="F:oxaloacetate tautomerase activity"/>
    <property type="evidence" value="ECO:0007669"/>
    <property type="project" value="UniProtKB-ARBA"/>
</dbReference>
<dbReference type="PANTHER" id="PTHR42796">
    <property type="entry name" value="FUMARYLACETOACETATE HYDROLASE DOMAIN-CONTAINING PROTEIN 2A-RELATED"/>
    <property type="match status" value="1"/>
</dbReference>
<comment type="similarity">
    <text evidence="1">Belongs to the FAH family.</text>
</comment>
<dbReference type="Proteomes" id="UP000683360">
    <property type="component" value="Unassembled WGS sequence"/>
</dbReference>
<dbReference type="FunFam" id="3.90.850.10:FF:000002">
    <property type="entry name" value="2-hydroxyhepta-2,4-diene-1,7-dioate isomerase"/>
    <property type="match status" value="1"/>
</dbReference>
<proteinExistence type="inferred from homology"/>
<dbReference type="InterPro" id="IPR058727">
    <property type="entry name" value="Helical_Vwde"/>
</dbReference>
<dbReference type="InterPro" id="IPR036663">
    <property type="entry name" value="Fumarylacetoacetase_C_sf"/>
</dbReference>
<dbReference type="SUPFAM" id="SSF56529">
    <property type="entry name" value="FAH"/>
    <property type="match status" value="1"/>
</dbReference>
<dbReference type="PANTHER" id="PTHR42796:SF4">
    <property type="entry name" value="FUMARYLACETOACETATE HYDROLASE DOMAIN-CONTAINING PROTEIN 2A"/>
    <property type="match status" value="1"/>
</dbReference>
<feature type="domain" description="Fumarylacetoacetase-like C-terminal" evidence="5">
    <location>
        <begin position="79"/>
        <end position="284"/>
    </location>
</feature>
<dbReference type="InterPro" id="IPR011234">
    <property type="entry name" value="Fumarylacetoacetase-like_C"/>
</dbReference>
<feature type="domain" description="UMOD/GP2/OIT3-like D8C" evidence="6">
    <location>
        <begin position="468"/>
        <end position="535"/>
    </location>
</feature>
<reference evidence="8" key="1">
    <citation type="submission" date="2021-03" db="EMBL/GenBank/DDBJ databases">
        <authorList>
            <person name="Bekaert M."/>
        </authorList>
    </citation>
    <scope>NUCLEOTIDE SEQUENCE</scope>
</reference>
<evidence type="ECO:0000256" key="1">
    <source>
        <dbReference type="ARBA" id="ARBA00010211"/>
    </source>
</evidence>
<dbReference type="InterPro" id="IPR051121">
    <property type="entry name" value="FAH"/>
</dbReference>
<keyword evidence="2" id="KW-0479">Metal-binding</keyword>
<dbReference type="Pfam" id="PF01557">
    <property type="entry name" value="FAA_hydrolase"/>
    <property type="match status" value="1"/>
</dbReference>
<evidence type="ECO:0000256" key="2">
    <source>
        <dbReference type="ARBA" id="ARBA00022723"/>
    </source>
</evidence>
<evidence type="ECO:0000313" key="9">
    <source>
        <dbReference type="Proteomes" id="UP000683360"/>
    </source>
</evidence>
<keyword evidence="3" id="KW-0732">Signal</keyword>
<keyword evidence="9" id="KW-1185">Reference proteome</keyword>
<dbReference type="GO" id="GO:0006107">
    <property type="term" value="P:oxaloacetate metabolic process"/>
    <property type="evidence" value="ECO:0007669"/>
    <property type="project" value="UniProtKB-ARBA"/>
</dbReference>
<dbReference type="Gene3D" id="3.90.850.10">
    <property type="entry name" value="Fumarylacetoacetase-like, C-terminal domain"/>
    <property type="match status" value="1"/>
</dbReference>
<name>A0A8S3VGY9_MYTED</name>